<dbReference type="SFLD" id="SFLDS00029">
    <property type="entry name" value="Radical_SAM"/>
    <property type="match status" value="1"/>
</dbReference>
<dbReference type="GO" id="GO:0044272">
    <property type="term" value="P:sulfur compound biosynthetic process"/>
    <property type="evidence" value="ECO:0007669"/>
    <property type="project" value="UniProtKB-ARBA"/>
</dbReference>
<dbReference type="RefSeq" id="WP_029954366.1">
    <property type="nucleotide sequence ID" value="NZ_CP009933.1"/>
</dbReference>
<dbReference type="GO" id="GO:0042364">
    <property type="term" value="P:water-soluble vitamin biosynthetic process"/>
    <property type="evidence" value="ECO:0007669"/>
    <property type="project" value="UniProtKB-ARBA"/>
</dbReference>
<evidence type="ECO:0000256" key="1">
    <source>
        <dbReference type="ARBA" id="ARBA00022485"/>
    </source>
</evidence>
<dbReference type="InterPro" id="IPR034422">
    <property type="entry name" value="HydE/PylB-like"/>
</dbReference>
<evidence type="ECO:0000256" key="7">
    <source>
        <dbReference type="PIRSR" id="PIRSR004762-1"/>
    </source>
</evidence>
<dbReference type="InterPro" id="IPR006638">
    <property type="entry name" value="Elp3/MiaA/NifB-like_rSAM"/>
</dbReference>
<dbReference type="InterPro" id="IPR058240">
    <property type="entry name" value="rSAM_sf"/>
</dbReference>
<dbReference type="InterPro" id="IPR007197">
    <property type="entry name" value="rSAM"/>
</dbReference>
<keyword evidence="11" id="KW-1185">Reference proteome</keyword>
<dbReference type="InterPro" id="IPR010722">
    <property type="entry name" value="BATS_dom"/>
</dbReference>
<dbReference type="SFLD" id="SFLDG01082">
    <property type="entry name" value="B12-binding_domain_containing"/>
    <property type="match status" value="1"/>
</dbReference>
<dbReference type="Gene3D" id="3.20.20.70">
    <property type="entry name" value="Aldolase class I"/>
    <property type="match status" value="1"/>
</dbReference>
<dbReference type="InterPro" id="IPR024021">
    <property type="entry name" value="FeFe-hyd_HydE_rSAM"/>
</dbReference>
<dbReference type="GO" id="GO:0051539">
    <property type="term" value="F:4 iron, 4 sulfur cluster binding"/>
    <property type="evidence" value="ECO:0007669"/>
    <property type="project" value="UniProtKB-KW"/>
</dbReference>
<dbReference type="SUPFAM" id="SSF102114">
    <property type="entry name" value="Radical SAM enzymes"/>
    <property type="match status" value="1"/>
</dbReference>
<evidence type="ECO:0000313" key="11">
    <source>
        <dbReference type="Proteomes" id="UP000033115"/>
    </source>
</evidence>
<feature type="binding site" evidence="7">
    <location>
        <position position="67"/>
    </location>
    <ligand>
        <name>[4Fe-4S] cluster</name>
        <dbReference type="ChEBI" id="CHEBI:49883"/>
        <note>4Fe-4S-S-AdoMet</note>
    </ligand>
</feature>
<dbReference type="SFLD" id="SFLDG01280">
    <property type="entry name" value="HydE/PylB-like"/>
    <property type="match status" value="1"/>
</dbReference>
<accession>A0A0E3JRC1</accession>
<feature type="binding site" evidence="8">
    <location>
        <position position="136"/>
    </location>
    <ligand>
        <name>(3R)-3-methyl-D-ornithine</name>
        <dbReference type="ChEBI" id="CHEBI:64642"/>
    </ligand>
</feature>
<organism evidence="10 11">
    <name type="scientific">Clostridium scatologenes</name>
    <dbReference type="NCBI Taxonomy" id="1548"/>
    <lineage>
        <taxon>Bacteria</taxon>
        <taxon>Bacillati</taxon>
        <taxon>Bacillota</taxon>
        <taxon>Clostridia</taxon>
        <taxon>Eubacteriales</taxon>
        <taxon>Clostridiaceae</taxon>
        <taxon>Clostridium</taxon>
    </lineage>
</organism>
<feature type="binding site" evidence="8">
    <location>
        <position position="180"/>
    </location>
    <ligand>
        <name>S-adenosyl-L-methionine</name>
        <dbReference type="ChEBI" id="CHEBI:59789"/>
    </ligand>
</feature>
<feature type="binding site" evidence="7">
    <location>
        <position position="70"/>
    </location>
    <ligand>
        <name>[4Fe-4S] cluster</name>
        <dbReference type="ChEBI" id="CHEBI:49883"/>
        <note>4Fe-4S-S-AdoMet</note>
    </ligand>
</feature>
<dbReference type="GO" id="GO:0016740">
    <property type="term" value="F:transferase activity"/>
    <property type="evidence" value="ECO:0007669"/>
    <property type="project" value="TreeGrafter"/>
</dbReference>
<comment type="cofactor">
    <cofactor evidence="7">
        <name>[4Fe-4S] cluster</name>
        <dbReference type="ChEBI" id="CHEBI:49883"/>
    </cofactor>
    <text evidence="7">Binds 1 [4Fe-4S] cluster. The cluster is coordinated with 3 cysteines and an exchangeable S-adenosyl-L-methionine.</text>
</comment>
<dbReference type="InterPro" id="IPR013785">
    <property type="entry name" value="Aldolase_TIM"/>
</dbReference>
<dbReference type="EMBL" id="CP009933">
    <property type="protein sequence ID" value="AKA71598.1"/>
    <property type="molecule type" value="Genomic_DNA"/>
</dbReference>
<dbReference type="SMART" id="SM00729">
    <property type="entry name" value="Elp3"/>
    <property type="match status" value="1"/>
</dbReference>
<dbReference type="PIRSF" id="PIRSF004762">
    <property type="entry name" value="CHP00423"/>
    <property type="match status" value="1"/>
</dbReference>
<keyword evidence="3" id="KW-0479">Metal-binding</keyword>
<dbReference type="NCBIfam" id="TIGR03956">
    <property type="entry name" value="rSAM_HydE"/>
    <property type="match status" value="1"/>
</dbReference>
<dbReference type="STRING" id="1548.CSCA_4473"/>
<keyword evidence="1 7" id="KW-0004">4Fe-4S</keyword>
<keyword evidence="2 7" id="KW-0949">S-adenosyl-L-methionine</keyword>
<protein>
    <submittedName>
        <fullName evidence="10">Radical SAM domain protein</fullName>
    </submittedName>
</protein>
<dbReference type="PANTHER" id="PTHR43726">
    <property type="entry name" value="3-METHYLORNITHINE SYNTHASE"/>
    <property type="match status" value="1"/>
</dbReference>
<evidence type="ECO:0000256" key="4">
    <source>
        <dbReference type="ARBA" id="ARBA00023004"/>
    </source>
</evidence>
<feature type="domain" description="Radical SAM core" evidence="9">
    <location>
        <begin position="49"/>
        <end position="268"/>
    </location>
</feature>
<dbReference type="PROSITE" id="PS51918">
    <property type="entry name" value="RADICAL_SAM"/>
    <property type="match status" value="1"/>
</dbReference>
<evidence type="ECO:0000256" key="3">
    <source>
        <dbReference type="ARBA" id="ARBA00022723"/>
    </source>
</evidence>
<dbReference type="SMART" id="SM00876">
    <property type="entry name" value="BATS"/>
    <property type="match status" value="1"/>
</dbReference>
<dbReference type="KEGG" id="csq:CSCA_4473"/>
<gene>
    <name evidence="10" type="ORF">CSCA_4473</name>
</gene>
<dbReference type="Pfam" id="PF04055">
    <property type="entry name" value="Radical_SAM"/>
    <property type="match status" value="1"/>
</dbReference>
<evidence type="ECO:0000313" key="10">
    <source>
        <dbReference type="EMBL" id="AKA71598.1"/>
    </source>
</evidence>
<reference evidence="10 11" key="1">
    <citation type="journal article" date="2015" name="J. Biotechnol.">
        <title>Complete genome sequence of a malodorant-producing acetogen, Clostridium scatologenes ATCC 25775(T).</title>
        <authorList>
            <person name="Zhu Z."/>
            <person name="Guo T."/>
            <person name="Zheng H."/>
            <person name="Song T."/>
            <person name="Ouyang P."/>
            <person name="Xie J."/>
        </authorList>
    </citation>
    <scope>NUCLEOTIDE SEQUENCE [LARGE SCALE GENOMIC DNA]</scope>
    <source>
        <strain evidence="10 11">ATCC 25775</strain>
    </source>
</reference>
<feature type="binding site" evidence="8">
    <location>
        <position position="161"/>
    </location>
    <ligand>
        <name>S-adenosyl-L-methionine</name>
        <dbReference type="ChEBI" id="CHEBI:59789"/>
    </ligand>
</feature>
<dbReference type="GO" id="GO:0046872">
    <property type="term" value="F:metal ion binding"/>
    <property type="evidence" value="ECO:0007669"/>
    <property type="project" value="UniProtKB-KW"/>
</dbReference>
<dbReference type="SFLD" id="SFLDF00348">
    <property type="entry name" value="FeFe_hydrogenase_maturase_(Hyd"/>
    <property type="match status" value="1"/>
</dbReference>
<dbReference type="AlphaFoldDB" id="A0A0E3JRC1"/>
<dbReference type="SFLD" id="SFLDG01060">
    <property type="entry name" value="BATS_domain_containing"/>
    <property type="match status" value="1"/>
</dbReference>
<dbReference type="CDD" id="cd01335">
    <property type="entry name" value="Radical_SAM"/>
    <property type="match status" value="1"/>
</dbReference>
<dbReference type="Proteomes" id="UP000033115">
    <property type="component" value="Chromosome"/>
</dbReference>
<dbReference type="PANTHER" id="PTHR43726:SF1">
    <property type="entry name" value="BIOTIN SYNTHASE"/>
    <property type="match status" value="1"/>
</dbReference>
<feature type="binding site" evidence="7">
    <location>
        <position position="63"/>
    </location>
    <ligand>
        <name>[4Fe-4S] cluster</name>
        <dbReference type="ChEBI" id="CHEBI:49883"/>
        <note>4Fe-4S-S-AdoMet</note>
    </ligand>
</feature>
<dbReference type="Pfam" id="PF06968">
    <property type="entry name" value="BATS"/>
    <property type="match status" value="1"/>
</dbReference>
<evidence type="ECO:0000256" key="6">
    <source>
        <dbReference type="ARBA" id="ARBA00034078"/>
    </source>
</evidence>
<keyword evidence="5 7" id="KW-0411">Iron-sulfur</keyword>
<evidence type="ECO:0000256" key="8">
    <source>
        <dbReference type="PIRSR" id="PIRSR004762-2"/>
    </source>
</evidence>
<comment type="cofactor">
    <cofactor evidence="6">
        <name>[2Fe-2S] cluster</name>
        <dbReference type="ChEBI" id="CHEBI:190135"/>
    </cofactor>
</comment>
<evidence type="ECO:0000256" key="2">
    <source>
        <dbReference type="ARBA" id="ARBA00022691"/>
    </source>
</evidence>
<name>A0A0E3JRC1_CLOSL</name>
<evidence type="ECO:0000256" key="5">
    <source>
        <dbReference type="ARBA" id="ARBA00023014"/>
    </source>
</evidence>
<keyword evidence="4 7" id="KW-0408">Iron</keyword>
<evidence type="ECO:0000259" key="9">
    <source>
        <dbReference type="PROSITE" id="PS51918"/>
    </source>
</evidence>
<sequence>MNKSLELITKAEEKHNLSKNEIVRLLKDNECNEQLFNAADRVRKKYVGDEVHLRGLVEFSNICKRDCLYCGLRRSNKNIKRYRLTPDEIIDLAKKAVEYGYKTIVMQSGEDEYYTVERLKYIISNIKKLDVAITLSIGEKTMEEYKAYKEAGADRYLIRIETTDKKIYEDMDPGMSHDERKRCLKDLKNLGYEVGTGCLVGLPGQTIESLADDILFFKEIGADMLGIGPFIPNEDTPLAKEKGGELELTLKVMAIIRLLMPDTNIPATTAMETINKNGRIIALQSGANVVMPNVTEGEYRRLYALYPGKICVGDTPAHCRGCITGKIETIGRTISQSKGFRNKRTF</sequence>
<proteinExistence type="predicted"/>
<dbReference type="HOGENOM" id="CLU_033172_0_1_9"/>